<feature type="domain" description="2Fe-2S ferredoxin-type" evidence="1">
    <location>
        <begin position="2"/>
        <end position="95"/>
    </location>
</feature>
<dbReference type="AlphaFoldDB" id="A0A5A9VYI7"/>
<dbReference type="Proteomes" id="UP000325302">
    <property type="component" value="Unassembled WGS sequence"/>
</dbReference>
<keyword evidence="3" id="KW-1185">Reference proteome</keyword>
<dbReference type="InterPro" id="IPR012675">
    <property type="entry name" value="Beta-grasp_dom_sf"/>
</dbReference>
<evidence type="ECO:0000313" key="2">
    <source>
        <dbReference type="EMBL" id="KAA0873600.1"/>
    </source>
</evidence>
<dbReference type="InterPro" id="IPR006058">
    <property type="entry name" value="2Fe2S_fd_BS"/>
</dbReference>
<dbReference type="SUPFAM" id="SSF54292">
    <property type="entry name" value="2Fe-2S ferredoxin-like"/>
    <property type="match status" value="1"/>
</dbReference>
<dbReference type="CDD" id="cd00207">
    <property type="entry name" value="fer2"/>
    <property type="match status" value="1"/>
</dbReference>
<sequence>MAKFSLSLQGLGQSLPLVSDRSLLDALEATGCEAVKVGCRRGGCGLCKVHILTGQYRSRKMSRAHISSEEEAQGYVLACRVYPESDLCIQADLKSEEFTPA</sequence>
<dbReference type="PROSITE" id="PS51085">
    <property type="entry name" value="2FE2S_FER_2"/>
    <property type="match status" value="1"/>
</dbReference>
<accession>A0A5A9VYI7</accession>
<dbReference type="PROSITE" id="PS00197">
    <property type="entry name" value="2FE2S_FER_1"/>
    <property type="match status" value="1"/>
</dbReference>
<comment type="caution">
    <text evidence="2">The sequence shown here is derived from an EMBL/GenBank/DDBJ whole genome shotgun (WGS) entry which is preliminary data.</text>
</comment>
<dbReference type="InterPro" id="IPR001041">
    <property type="entry name" value="2Fe-2S_ferredoxin-type"/>
</dbReference>
<dbReference type="Pfam" id="PF00111">
    <property type="entry name" value="Fer2"/>
    <property type="match status" value="1"/>
</dbReference>
<dbReference type="GO" id="GO:0051537">
    <property type="term" value="F:2 iron, 2 sulfur cluster binding"/>
    <property type="evidence" value="ECO:0007669"/>
    <property type="project" value="InterPro"/>
</dbReference>
<dbReference type="InterPro" id="IPR036010">
    <property type="entry name" value="2Fe-2S_ferredoxin-like_sf"/>
</dbReference>
<dbReference type="Gene3D" id="3.10.20.30">
    <property type="match status" value="1"/>
</dbReference>
<dbReference type="OrthoDB" id="9133614at2"/>
<proteinExistence type="predicted"/>
<gene>
    <name evidence="2" type="ORF">E1H14_12730</name>
</gene>
<organism evidence="2 3">
    <name type="scientific">Nitrincola tapanii</name>
    <dbReference type="NCBI Taxonomy" id="1708751"/>
    <lineage>
        <taxon>Bacteria</taxon>
        <taxon>Pseudomonadati</taxon>
        <taxon>Pseudomonadota</taxon>
        <taxon>Gammaproteobacteria</taxon>
        <taxon>Oceanospirillales</taxon>
        <taxon>Oceanospirillaceae</taxon>
        <taxon>Nitrincola</taxon>
    </lineage>
</organism>
<reference evidence="2 3" key="1">
    <citation type="submission" date="2019-03" db="EMBL/GenBank/DDBJ databases">
        <title>Nitrincola sp. nov. isolated from an Indian soda lake.</title>
        <authorList>
            <person name="Joshi A."/>
            <person name="Thite S.V."/>
            <person name="Joseph N."/>
            <person name="Dhotre D."/>
            <person name="Moorthy M."/>
            <person name="Shouche Y.S."/>
        </authorList>
    </citation>
    <scope>NUCLEOTIDE SEQUENCE [LARGE SCALE GENOMIC DNA]</scope>
    <source>
        <strain evidence="2 3">MEB193</strain>
    </source>
</reference>
<protein>
    <submittedName>
        <fullName evidence="2">2Fe-2S iron-sulfur cluster binding domain-containing protein</fullName>
    </submittedName>
</protein>
<name>A0A5A9VYI7_9GAMM</name>
<evidence type="ECO:0000259" key="1">
    <source>
        <dbReference type="PROSITE" id="PS51085"/>
    </source>
</evidence>
<evidence type="ECO:0000313" key="3">
    <source>
        <dbReference type="Proteomes" id="UP000325302"/>
    </source>
</evidence>
<dbReference type="EMBL" id="SMRS01000012">
    <property type="protein sequence ID" value="KAA0873600.1"/>
    <property type="molecule type" value="Genomic_DNA"/>
</dbReference>
<dbReference type="RefSeq" id="WP_149391864.1">
    <property type="nucleotide sequence ID" value="NZ_SMRS01000012.1"/>
</dbReference>